<dbReference type="eggNOG" id="KOG0017">
    <property type="taxonomic scope" value="Eukaryota"/>
</dbReference>
<evidence type="ECO:0000313" key="2">
    <source>
        <dbReference type="Proteomes" id="UP000006174"/>
    </source>
</evidence>
<keyword evidence="2" id="KW-1185">Reference proteome</keyword>
<dbReference type="EMBL" id="CAGI01000163">
    <property type="protein sequence ID" value="CCF51356.1"/>
    <property type="molecule type" value="Genomic_DNA"/>
</dbReference>
<dbReference type="CDD" id="cd09272">
    <property type="entry name" value="RNase_HI_RT_Ty1"/>
    <property type="match status" value="1"/>
</dbReference>
<dbReference type="PANTHER" id="PTHR11439:SF483">
    <property type="entry name" value="PEPTIDE SYNTHASE GLIP-LIKE, PUTATIVE (AFU_ORTHOLOGUE AFUA_3G12920)-RELATED"/>
    <property type="match status" value="1"/>
</dbReference>
<dbReference type="STRING" id="1128400.I2FWR3"/>
<dbReference type="PANTHER" id="PTHR11439">
    <property type="entry name" value="GAG-POL-RELATED RETROTRANSPOSON"/>
    <property type="match status" value="1"/>
</dbReference>
<comment type="caution">
    <text evidence="1">The sequence shown here is derived from an EMBL/GenBank/DDBJ whole genome shotgun (WGS) entry which is preliminary data.</text>
</comment>
<sequence>MVRTLAQHMLTPIEGAWKAVIHVLKYLNQTSEYHLHLGGRPHKKDKAIVMYTDANWALDPTNSWRSTSGVITYLYGCPVSWHSHVQKCVALSAVEAEFATASEATQEALFFSYLLQDLGVDNIKLILCMDSQGCIQVSKDPAKHWKLKHIDTHYYFVRDHVQEDEIRIEYVGTTNNVADILMKLLRGLETSRLAQVIGLVMPAKGGVEDTPE</sequence>
<reference evidence="1 2" key="1">
    <citation type="journal article" date="2012" name="Plant Cell">
        <title>Genome comparison of barley and maize smut fungi reveals targeted loss of RNA silencing components and species-specific presence of transposable elements.</title>
        <authorList>
            <person name="Laurie J.D."/>
            <person name="Ali S."/>
            <person name="Linning R."/>
            <person name="Mannhaupt G."/>
            <person name="Wong P."/>
            <person name="Gueldener U."/>
            <person name="Muensterkoetter M."/>
            <person name="Moore R."/>
            <person name="Kahmann R."/>
            <person name="Bakkeren G."/>
            <person name="Schirawski J."/>
        </authorList>
    </citation>
    <scope>NUCLEOTIDE SEQUENCE [LARGE SCALE GENOMIC DNA]</scope>
    <source>
        <strain evidence="2">Uh4875-4</strain>
    </source>
</reference>
<evidence type="ECO:0000313" key="1">
    <source>
        <dbReference type="EMBL" id="CCF51356.1"/>
    </source>
</evidence>
<organism evidence="1 2">
    <name type="scientific">Ustilago hordei</name>
    <name type="common">Barley covered smut fungus</name>
    <dbReference type="NCBI Taxonomy" id="120017"/>
    <lineage>
        <taxon>Eukaryota</taxon>
        <taxon>Fungi</taxon>
        <taxon>Dikarya</taxon>
        <taxon>Basidiomycota</taxon>
        <taxon>Ustilaginomycotina</taxon>
        <taxon>Ustilaginomycetes</taxon>
        <taxon>Ustilaginales</taxon>
        <taxon>Ustilaginaceae</taxon>
        <taxon>Ustilago</taxon>
    </lineage>
</organism>
<protein>
    <recommendedName>
        <fullName evidence="3">Reverse transcriptase Ty1/copia-type domain-containing protein</fullName>
    </recommendedName>
</protein>
<dbReference type="OMA" id="HINIREH"/>
<gene>
    <name evidence="1" type="ORF">UHOR_17015</name>
</gene>
<name>I2FWR3_USTHO</name>
<proteinExistence type="predicted"/>
<evidence type="ECO:0008006" key="3">
    <source>
        <dbReference type="Google" id="ProtNLM"/>
    </source>
</evidence>
<dbReference type="Proteomes" id="UP000006174">
    <property type="component" value="Unassembled WGS sequence"/>
</dbReference>
<accession>I2FWR3</accession>
<dbReference type="HOGENOM" id="CLU_001650_6_2_1"/>
<dbReference type="AlphaFoldDB" id="I2FWR3"/>